<dbReference type="InterPro" id="IPR022278">
    <property type="entry name" value="Pser_aminoTfrase"/>
</dbReference>
<dbReference type="PIRSF" id="PIRSF000525">
    <property type="entry name" value="SerC"/>
    <property type="match status" value="1"/>
</dbReference>
<evidence type="ECO:0000256" key="9">
    <source>
        <dbReference type="ARBA" id="ARBA00047630"/>
    </source>
</evidence>
<comment type="cofactor">
    <cofactor evidence="11">
        <name>pyridoxal 5'-phosphate</name>
        <dbReference type="ChEBI" id="CHEBI:597326"/>
    </cofactor>
    <text evidence="11">Binds 1 pyridoxal phosphate per subunit.</text>
</comment>
<dbReference type="Pfam" id="PF00266">
    <property type="entry name" value="Aminotran_5"/>
    <property type="match status" value="1"/>
</dbReference>
<feature type="modified residue" description="N6-(pyridoxal phosphate)lysine" evidence="11">
    <location>
        <position position="198"/>
    </location>
</feature>
<evidence type="ECO:0000256" key="7">
    <source>
        <dbReference type="ARBA" id="ARBA00022898"/>
    </source>
</evidence>
<dbReference type="RefSeq" id="WP_262687868.1">
    <property type="nucleotide sequence ID" value="NZ_JAOQIO010000111.1"/>
</dbReference>
<evidence type="ECO:0000256" key="4">
    <source>
        <dbReference type="ARBA" id="ARBA00022576"/>
    </source>
</evidence>
<evidence type="ECO:0000256" key="11">
    <source>
        <dbReference type="HAMAP-Rule" id="MF_00160"/>
    </source>
</evidence>
<keyword evidence="7 11" id="KW-0663">Pyridoxal phosphate</keyword>
<keyword evidence="5 11" id="KW-0028">Amino-acid biosynthesis</keyword>
<keyword evidence="14" id="KW-1185">Reference proteome</keyword>
<dbReference type="NCBIfam" id="NF003764">
    <property type="entry name" value="PRK05355.1"/>
    <property type="match status" value="1"/>
</dbReference>
<name>A0ABT2UQS5_9BACL</name>
<evidence type="ECO:0000313" key="13">
    <source>
        <dbReference type="EMBL" id="MCU6796995.1"/>
    </source>
</evidence>
<comment type="function">
    <text evidence="1 11">Catalyzes the reversible conversion of 3-phosphohydroxypyruvate to phosphoserine and of 3-hydroxy-2-oxo-4-phosphonooxybutanoate to phosphohydroxythreonine.</text>
</comment>
<keyword evidence="8 11" id="KW-0718">Serine biosynthesis</keyword>
<sequence length="363" mass="40524">MRIRPYNFYAGPAALPIEVLEQAQAEMIDYKGIGMSIMEISHRSKEYEEIHNEAQQLFKELLKLPAGYKVLFLQGGASTQFSMIPMNFLSPGKTGNYVMTGAWADKAIQEARKFGETVIAASGEVNNYMEIPSISDIQVNPQKAAYLHITSNETINGSQFHSFPHMDHVPLIADMSSDILSRPIDASQFALIYAGAQKNLGPSGVTVVILQEEIIRNIPAHLPAMLNYETYTQHNSLFNTPPVYSIYMVNLVLKWIKQHGGLAGLEKRNTEKAKLIYDAIDQSGGFYTGMVKPNSRSLMNITFKVHNEQLEKLLLQKANAEHFIGLEGHRSVGHLRASTYNAVPYEACQALADLMIDFQKRNG</sequence>
<dbReference type="InterPro" id="IPR015424">
    <property type="entry name" value="PyrdxlP-dep_Trfase"/>
</dbReference>
<dbReference type="Gene3D" id="3.90.1150.10">
    <property type="entry name" value="Aspartate Aminotransferase, domain 1"/>
    <property type="match status" value="1"/>
</dbReference>
<dbReference type="InterPro" id="IPR015421">
    <property type="entry name" value="PyrdxlP-dep_Trfase_major"/>
</dbReference>
<evidence type="ECO:0000256" key="8">
    <source>
        <dbReference type="ARBA" id="ARBA00023299"/>
    </source>
</evidence>
<comment type="caution">
    <text evidence="11">Lacks conserved residue(s) required for the propagation of feature annotation.</text>
</comment>
<dbReference type="InterPro" id="IPR015422">
    <property type="entry name" value="PyrdxlP-dep_Trfase_small"/>
</dbReference>
<dbReference type="CDD" id="cd00611">
    <property type="entry name" value="PSAT_like"/>
    <property type="match status" value="1"/>
</dbReference>
<reference evidence="13 14" key="1">
    <citation type="submission" date="2022-09" db="EMBL/GenBank/DDBJ databases">
        <authorList>
            <person name="Han X.L."/>
            <person name="Wang Q."/>
            <person name="Lu T."/>
        </authorList>
    </citation>
    <scope>NUCLEOTIDE SEQUENCE [LARGE SCALE GENOMIC DNA]</scope>
    <source>
        <strain evidence="13 14">WQ 127069</strain>
    </source>
</reference>
<comment type="subunit">
    <text evidence="11">Homodimer.</text>
</comment>
<gene>
    <name evidence="11 13" type="primary">serC</name>
    <name evidence="13" type="ORF">OB236_33190</name>
</gene>
<feature type="binding site" evidence="11">
    <location>
        <position position="154"/>
    </location>
    <ligand>
        <name>pyridoxal 5'-phosphate</name>
        <dbReference type="ChEBI" id="CHEBI:597326"/>
    </ligand>
</feature>
<feature type="binding site" evidence="11">
    <location>
        <begin position="77"/>
        <end position="78"/>
    </location>
    <ligand>
        <name>pyridoxal 5'-phosphate</name>
        <dbReference type="ChEBI" id="CHEBI:597326"/>
    </ligand>
</feature>
<feature type="binding site" evidence="11">
    <location>
        <position position="197"/>
    </location>
    <ligand>
        <name>pyridoxal 5'-phosphate</name>
        <dbReference type="ChEBI" id="CHEBI:597326"/>
    </ligand>
</feature>
<dbReference type="Gene3D" id="3.40.640.10">
    <property type="entry name" value="Type I PLP-dependent aspartate aminotransferase-like (Major domain)"/>
    <property type="match status" value="1"/>
</dbReference>
<organism evidence="13 14">
    <name type="scientific">Paenibacillus baimaensis</name>
    <dbReference type="NCBI Taxonomy" id="2982185"/>
    <lineage>
        <taxon>Bacteria</taxon>
        <taxon>Bacillati</taxon>
        <taxon>Bacillota</taxon>
        <taxon>Bacilli</taxon>
        <taxon>Bacillales</taxon>
        <taxon>Paenibacillaceae</taxon>
        <taxon>Paenibacillus</taxon>
    </lineage>
</organism>
<proteinExistence type="inferred from homology"/>
<evidence type="ECO:0000256" key="6">
    <source>
        <dbReference type="ARBA" id="ARBA00022679"/>
    </source>
</evidence>
<evidence type="ECO:0000259" key="12">
    <source>
        <dbReference type="Pfam" id="PF00266"/>
    </source>
</evidence>
<dbReference type="PANTHER" id="PTHR43247">
    <property type="entry name" value="PHOSPHOSERINE AMINOTRANSFERASE"/>
    <property type="match status" value="1"/>
</dbReference>
<protein>
    <recommendedName>
        <fullName evidence="11">Phosphoserine aminotransferase</fullName>
        <ecNumber evidence="11">2.6.1.52</ecNumber>
    </recommendedName>
    <alternativeName>
        <fullName evidence="11">Phosphohydroxythreonine aminotransferase</fullName>
        <shortName evidence="11">PSAT</shortName>
    </alternativeName>
</protein>
<evidence type="ECO:0000256" key="5">
    <source>
        <dbReference type="ARBA" id="ARBA00022605"/>
    </source>
</evidence>
<keyword evidence="6 11" id="KW-0808">Transferase</keyword>
<comment type="catalytic activity">
    <reaction evidence="9 11">
        <text>4-(phosphooxy)-L-threonine + 2-oxoglutarate = (R)-3-hydroxy-2-oxo-4-phosphooxybutanoate + L-glutamate</text>
        <dbReference type="Rhea" id="RHEA:16573"/>
        <dbReference type="ChEBI" id="CHEBI:16810"/>
        <dbReference type="ChEBI" id="CHEBI:29985"/>
        <dbReference type="ChEBI" id="CHEBI:58452"/>
        <dbReference type="ChEBI" id="CHEBI:58538"/>
        <dbReference type="EC" id="2.6.1.52"/>
    </reaction>
</comment>
<feature type="binding site" evidence="11">
    <location>
        <position position="174"/>
    </location>
    <ligand>
        <name>pyridoxal 5'-phosphate</name>
        <dbReference type="ChEBI" id="CHEBI:597326"/>
    </ligand>
</feature>
<evidence type="ECO:0000256" key="2">
    <source>
        <dbReference type="ARBA" id="ARBA00005099"/>
    </source>
</evidence>
<comment type="caution">
    <text evidence="13">The sequence shown here is derived from an EMBL/GenBank/DDBJ whole genome shotgun (WGS) entry which is preliminary data.</text>
</comment>
<feature type="binding site" evidence="11">
    <location>
        <position position="103"/>
    </location>
    <ligand>
        <name>pyridoxal 5'-phosphate</name>
        <dbReference type="ChEBI" id="CHEBI:597326"/>
    </ligand>
</feature>
<dbReference type="NCBIfam" id="TIGR01364">
    <property type="entry name" value="serC_1"/>
    <property type="match status" value="1"/>
</dbReference>
<dbReference type="EC" id="2.6.1.52" evidence="11"/>
<keyword evidence="4 11" id="KW-0032">Aminotransferase</keyword>
<evidence type="ECO:0000256" key="1">
    <source>
        <dbReference type="ARBA" id="ARBA00003483"/>
    </source>
</evidence>
<feature type="binding site" evidence="11">
    <location>
        <position position="43"/>
    </location>
    <ligand>
        <name>L-glutamate</name>
        <dbReference type="ChEBI" id="CHEBI:29985"/>
    </ligand>
</feature>
<dbReference type="EMBL" id="JAOQIO010000111">
    <property type="protein sequence ID" value="MCU6796995.1"/>
    <property type="molecule type" value="Genomic_DNA"/>
</dbReference>
<accession>A0ABT2UQS5</accession>
<evidence type="ECO:0000256" key="3">
    <source>
        <dbReference type="ARBA" id="ARBA00006904"/>
    </source>
</evidence>
<comment type="pathway">
    <text evidence="2 11">Amino-acid biosynthesis; L-serine biosynthesis; L-serine from 3-phospho-D-glycerate: step 2/3.</text>
</comment>
<dbReference type="PANTHER" id="PTHR43247:SF1">
    <property type="entry name" value="PHOSPHOSERINE AMINOTRANSFERASE"/>
    <property type="match status" value="1"/>
</dbReference>
<dbReference type="InterPro" id="IPR000192">
    <property type="entry name" value="Aminotrans_V_dom"/>
</dbReference>
<comment type="similarity">
    <text evidence="3 11">Belongs to the class-V pyridoxal-phosphate-dependent aminotransferase family. SerC subfamily.</text>
</comment>
<dbReference type="GO" id="GO:0004648">
    <property type="term" value="F:O-phospho-L-serine:2-oxoglutarate aminotransferase activity"/>
    <property type="evidence" value="ECO:0007669"/>
    <property type="project" value="UniProtKB-EC"/>
</dbReference>
<comment type="subcellular location">
    <subcellularLocation>
        <location evidence="11">Cytoplasm</location>
    </subcellularLocation>
</comment>
<evidence type="ECO:0000313" key="14">
    <source>
        <dbReference type="Proteomes" id="UP001652445"/>
    </source>
</evidence>
<keyword evidence="11" id="KW-0963">Cytoplasm</keyword>
<dbReference type="HAMAP" id="MF_00160">
    <property type="entry name" value="SerC_aminotrans_5"/>
    <property type="match status" value="1"/>
</dbReference>
<evidence type="ECO:0000256" key="10">
    <source>
        <dbReference type="ARBA" id="ARBA00049007"/>
    </source>
</evidence>
<dbReference type="Proteomes" id="UP001652445">
    <property type="component" value="Unassembled WGS sequence"/>
</dbReference>
<feature type="binding site" evidence="11">
    <location>
        <begin position="239"/>
        <end position="240"/>
    </location>
    <ligand>
        <name>pyridoxal 5'-phosphate</name>
        <dbReference type="ChEBI" id="CHEBI:597326"/>
    </ligand>
</feature>
<dbReference type="SUPFAM" id="SSF53383">
    <property type="entry name" value="PLP-dependent transferases"/>
    <property type="match status" value="1"/>
</dbReference>
<feature type="domain" description="Aminotransferase class V" evidence="12">
    <location>
        <begin position="6"/>
        <end position="343"/>
    </location>
</feature>
<comment type="catalytic activity">
    <reaction evidence="10 11">
        <text>O-phospho-L-serine + 2-oxoglutarate = 3-phosphooxypyruvate + L-glutamate</text>
        <dbReference type="Rhea" id="RHEA:14329"/>
        <dbReference type="ChEBI" id="CHEBI:16810"/>
        <dbReference type="ChEBI" id="CHEBI:18110"/>
        <dbReference type="ChEBI" id="CHEBI:29985"/>
        <dbReference type="ChEBI" id="CHEBI:57524"/>
        <dbReference type="EC" id="2.6.1.52"/>
    </reaction>
</comment>